<evidence type="ECO:0000256" key="4">
    <source>
        <dbReference type="ARBA" id="ARBA00023055"/>
    </source>
</evidence>
<dbReference type="Pfam" id="PF00169">
    <property type="entry name" value="PH"/>
    <property type="match status" value="1"/>
</dbReference>
<dbReference type="PROSITE" id="PS50297">
    <property type="entry name" value="ANK_REP_REGION"/>
    <property type="match status" value="2"/>
</dbReference>
<keyword evidence="11" id="KW-1185">Reference proteome</keyword>
<feature type="compositionally biased region" description="Basic and acidic residues" evidence="8">
    <location>
        <begin position="810"/>
        <end position="823"/>
    </location>
</feature>
<feature type="region of interest" description="Disordered" evidence="8">
    <location>
        <begin position="410"/>
        <end position="584"/>
    </location>
</feature>
<dbReference type="Pfam" id="PF01237">
    <property type="entry name" value="Oxysterol_BP"/>
    <property type="match status" value="1"/>
</dbReference>
<evidence type="ECO:0000256" key="1">
    <source>
        <dbReference type="ARBA" id="ARBA00008842"/>
    </source>
</evidence>
<evidence type="ECO:0000313" key="10">
    <source>
        <dbReference type="EMBL" id="TFL07747.1"/>
    </source>
</evidence>
<dbReference type="EMBL" id="ML178814">
    <property type="protein sequence ID" value="TFL07747.1"/>
    <property type="molecule type" value="Genomic_DNA"/>
</dbReference>
<feature type="region of interest" description="Disordered" evidence="8">
    <location>
        <begin position="678"/>
        <end position="727"/>
    </location>
</feature>
<evidence type="ECO:0000256" key="2">
    <source>
        <dbReference type="ARBA" id="ARBA00022448"/>
    </source>
</evidence>
<dbReference type="InterPro" id="IPR018494">
    <property type="entry name" value="Oxysterol-bd_CS"/>
</dbReference>
<evidence type="ECO:0000256" key="6">
    <source>
        <dbReference type="PROSITE-ProRule" id="PRU00023"/>
    </source>
</evidence>
<dbReference type="FunFam" id="2.40.160.120:FF:000017">
    <property type="entry name" value="Oxysterol-binding protein homolog C2F12.05c"/>
    <property type="match status" value="1"/>
</dbReference>
<feature type="region of interest" description="Disordered" evidence="8">
    <location>
        <begin position="742"/>
        <end position="765"/>
    </location>
</feature>
<dbReference type="GO" id="GO:0006897">
    <property type="term" value="P:endocytosis"/>
    <property type="evidence" value="ECO:0007669"/>
    <property type="project" value="TreeGrafter"/>
</dbReference>
<keyword evidence="6" id="KW-0040">ANK repeat</keyword>
<dbReference type="SUPFAM" id="SSF50729">
    <property type="entry name" value="PH domain-like"/>
    <property type="match status" value="1"/>
</dbReference>
<feature type="domain" description="PH" evidence="9">
    <location>
        <begin position="290"/>
        <end position="405"/>
    </location>
</feature>
<organism evidence="10 11">
    <name type="scientific">Pterulicium gracile</name>
    <dbReference type="NCBI Taxonomy" id="1884261"/>
    <lineage>
        <taxon>Eukaryota</taxon>
        <taxon>Fungi</taxon>
        <taxon>Dikarya</taxon>
        <taxon>Basidiomycota</taxon>
        <taxon>Agaricomycotina</taxon>
        <taxon>Agaricomycetes</taxon>
        <taxon>Agaricomycetidae</taxon>
        <taxon>Agaricales</taxon>
        <taxon>Pleurotineae</taxon>
        <taxon>Pterulaceae</taxon>
        <taxon>Pterulicium</taxon>
    </lineage>
</organism>
<dbReference type="GO" id="GO:0032934">
    <property type="term" value="F:sterol binding"/>
    <property type="evidence" value="ECO:0007669"/>
    <property type="project" value="TreeGrafter"/>
</dbReference>
<dbReference type="GO" id="GO:0097038">
    <property type="term" value="C:perinuclear endoplasmic reticulum"/>
    <property type="evidence" value="ECO:0007669"/>
    <property type="project" value="TreeGrafter"/>
</dbReference>
<dbReference type="STRING" id="1884261.A0A5C3R265"/>
<feature type="compositionally biased region" description="Polar residues" evidence="8">
    <location>
        <begin position="793"/>
        <end position="809"/>
    </location>
</feature>
<dbReference type="Pfam" id="PF12796">
    <property type="entry name" value="Ank_2"/>
    <property type="match status" value="1"/>
</dbReference>
<dbReference type="InterPro" id="IPR037239">
    <property type="entry name" value="OSBP_sf"/>
</dbReference>
<feature type="region of interest" description="Disordered" evidence="8">
    <location>
        <begin position="343"/>
        <end position="363"/>
    </location>
</feature>
<dbReference type="InterPro" id="IPR002110">
    <property type="entry name" value="Ankyrin_rpt"/>
</dbReference>
<dbReference type="SMART" id="SM00233">
    <property type="entry name" value="PH"/>
    <property type="match status" value="1"/>
</dbReference>
<proteinExistence type="inferred from homology"/>
<dbReference type="InterPro" id="IPR001849">
    <property type="entry name" value="PH_domain"/>
</dbReference>
<dbReference type="GO" id="GO:0006869">
    <property type="term" value="P:lipid transport"/>
    <property type="evidence" value="ECO:0007669"/>
    <property type="project" value="UniProtKB-KW"/>
</dbReference>
<dbReference type="Gene3D" id="2.30.29.30">
    <property type="entry name" value="Pleckstrin-homology domain (PH domain)/Phosphotyrosine-binding domain (PTB)"/>
    <property type="match status" value="1"/>
</dbReference>
<dbReference type="GO" id="GO:0034727">
    <property type="term" value="P:piecemeal microautophagy of the nucleus"/>
    <property type="evidence" value="ECO:0007669"/>
    <property type="project" value="TreeGrafter"/>
</dbReference>
<dbReference type="PANTHER" id="PTHR10972:SF205">
    <property type="entry name" value="OXYSTEROL-BINDING PROTEIN 1"/>
    <property type="match status" value="1"/>
</dbReference>
<gene>
    <name evidence="10" type="ORF">BDV98DRAFT_647249</name>
</gene>
<dbReference type="PROSITE" id="PS50003">
    <property type="entry name" value="PH_DOMAIN"/>
    <property type="match status" value="1"/>
</dbReference>
<comment type="similarity">
    <text evidence="1 7">Belongs to the OSBP family.</text>
</comment>
<feature type="region of interest" description="Disordered" evidence="8">
    <location>
        <begin position="38"/>
        <end position="68"/>
    </location>
</feature>
<dbReference type="InterPro" id="IPR036770">
    <property type="entry name" value="Ankyrin_rpt-contain_sf"/>
</dbReference>
<dbReference type="OrthoDB" id="1854502at2759"/>
<dbReference type="Gene3D" id="1.25.40.20">
    <property type="entry name" value="Ankyrin repeat-containing domain"/>
    <property type="match status" value="2"/>
</dbReference>
<feature type="compositionally biased region" description="Polar residues" evidence="8">
    <location>
        <begin position="428"/>
        <end position="458"/>
    </location>
</feature>
<dbReference type="InterPro" id="IPR000648">
    <property type="entry name" value="Oxysterol-bd"/>
</dbReference>
<dbReference type="SUPFAM" id="SSF48403">
    <property type="entry name" value="Ankyrin repeat"/>
    <property type="match status" value="1"/>
</dbReference>
<feature type="repeat" description="ANK" evidence="6">
    <location>
        <begin position="217"/>
        <end position="249"/>
    </location>
</feature>
<dbReference type="PROSITE" id="PS50088">
    <property type="entry name" value="ANK_REPEAT"/>
    <property type="match status" value="2"/>
</dbReference>
<evidence type="ECO:0000256" key="8">
    <source>
        <dbReference type="SAM" id="MobiDB-lite"/>
    </source>
</evidence>
<keyword evidence="4" id="KW-0445">Lipid transport</keyword>
<feature type="compositionally biased region" description="Polar residues" evidence="8">
    <location>
        <begin position="502"/>
        <end position="511"/>
    </location>
</feature>
<evidence type="ECO:0000259" key="9">
    <source>
        <dbReference type="PROSITE" id="PS50003"/>
    </source>
</evidence>
<keyword evidence="5" id="KW-0446">Lipid-binding</keyword>
<protein>
    <submittedName>
        <fullName evidence="10">Oxysterol-binding protein-domain-containing protein</fullName>
    </submittedName>
</protein>
<dbReference type="PANTHER" id="PTHR10972">
    <property type="entry name" value="OXYSTEROL-BINDING PROTEIN-RELATED"/>
    <property type="match status" value="1"/>
</dbReference>
<dbReference type="GO" id="GO:0005635">
    <property type="term" value="C:nuclear envelope"/>
    <property type="evidence" value="ECO:0007669"/>
    <property type="project" value="TreeGrafter"/>
</dbReference>
<dbReference type="SUPFAM" id="SSF144000">
    <property type="entry name" value="Oxysterol-binding protein-like"/>
    <property type="match status" value="1"/>
</dbReference>
<reference evidence="10 11" key="1">
    <citation type="journal article" date="2019" name="Nat. Ecol. Evol.">
        <title>Megaphylogeny resolves global patterns of mushroom evolution.</title>
        <authorList>
            <person name="Varga T."/>
            <person name="Krizsan K."/>
            <person name="Foldi C."/>
            <person name="Dima B."/>
            <person name="Sanchez-Garcia M."/>
            <person name="Sanchez-Ramirez S."/>
            <person name="Szollosi G.J."/>
            <person name="Szarkandi J.G."/>
            <person name="Papp V."/>
            <person name="Albert L."/>
            <person name="Andreopoulos W."/>
            <person name="Angelini C."/>
            <person name="Antonin V."/>
            <person name="Barry K.W."/>
            <person name="Bougher N.L."/>
            <person name="Buchanan P."/>
            <person name="Buyck B."/>
            <person name="Bense V."/>
            <person name="Catcheside P."/>
            <person name="Chovatia M."/>
            <person name="Cooper J."/>
            <person name="Damon W."/>
            <person name="Desjardin D."/>
            <person name="Finy P."/>
            <person name="Geml J."/>
            <person name="Haridas S."/>
            <person name="Hughes K."/>
            <person name="Justo A."/>
            <person name="Karasinski D."/>
            <person name="Kautmanova I."/>
            <person name="Kiss B."/>
            <person name="Kocsube S."/>
            <person name="Kotiranta H."/>
            <person name="LaButti K.M."/>
            <person name="Lechner B.E."/>
            <person name="Liimatainen K."/>
            <person name="Lipzen A."/>
            <person name="Lukacs Z."/>
            <person name="Mihaltcheva S."/>
            <person name="Morgado L.N."/>
            <person name="Niskanen T."/>
            <person name="Noordeloos M.E."/>
            <person name="Ohm R.A."/>
            <person name="Ortiz-Santana B."/>
            <person name="Ovrebo C."/>
            <person name="Racz N."/>
            <person name="Riley R."/>
            <person name="Savchenko A."/>
            <person name="Shiryaev A."/>
            <person name="Soop K."/>
            <person name="Spirin V."/>
            <person name="Szebenyi C."/>
            <person name="Tomsovsky M."/>
            <person name="Tulloss R.E."/>
            <person name="Uehling J."/>
            <person name="Grigoriev I.V."/>
            <person name="Vagvolgyi C."/>
            <person name="Papp T."/>
            <person name="Martin F.M."/>
            <person name="Miettinen O."/>
            <person name="Hibbett D.S."/>
            <person name="Nagy L.G."/>
        </authorList>
    </citation>
    <scope>NUCLEOTIDE SEQUENCE [LARGE SCALE GENOMIC DNA]</scope>
    <source>
        <strain evidence="10 11">CBS 309.79</strain>
    </source>
</reference>
<dbReference type="Gene3D" id="2.40.160.120">
    <property type="match status" value="1"/>
</dbReference>
<dbReference type="GO" id="GO:0005829">
    <property type="term" value="C:cytosol"/>
    <property type="evidence" value="ECO:0007669"/>
    <property type="project" value="TreeGrafter"/>
</dbReference>
<sequence>MTGAPQYQVKLLAALRSGDPALIHPFLAEINKERHRRSESISISNTLSPDTRRSFQDDSASSKGEGGEESLDTAAAALHLAVRCASADTISLLLAHRAISPNGVHPASSLTTPLHLAASLGRLDVITLLLDQHEIDDTVLDADNKSARDIALLAKHKDVVRAIDDSRTLLNARFRSLLRSYILAPPQGDASAMGELLGLLQSPRSKWVDVSYIDDDSGTSLLHEAASRKDLRMIESAVKAGADVFVRDRRGRTAYEGSKGDDRAKAFLKQLANHDTSLLLPPPSHLTSPPPPLKGYLNKYTNVAKGYSTRWFVLADGYLSYFRRQEDEAVASRGSISLRTASIRHGSSSSHGGAHGKEDSTQHAHSLRFEIHPGTGSGSAQKWYIRANHPIEAGRWVRAIEEGIEWYRRQAPSGHGQSGSTTSTYSSPNTLNRADSTHSASNAPYAFPSSTPSTTSLAGSVKRSVKSSIFGGRKNTRTSSMSYTNSAPSSGAGNGNGGWSSMSVRSRTSDVSGLGPGTRNGNGEYESDFAPGTGLAPSRSAGGSFREGGSPQPDEGPVTEAEVETDEEEDSELDGEEGGKGRVPHEHTYELELNALQMQMDLTLDLSSSASNSQGQPAALTDALSSLSSTLTLALAHTRAREAYFRRTLRREKRKTVAMEDGFALLVKEGEELEGELRKRARSRGGQKAGLLMRGMSNSPATGEKVGKGEPTPVVLPTRREPTEDVDRQGTITPAVAAAFRQAQTQAASPPPPAAREDDDAEDLTDEEDEFFDAIELGSIPGLVVPPALRSPETASNDGAVSSPWGQSTHDADLQTPKVEHPKGKGVTWSPDVSDSPASPTSPVSTTAKLHGSEYLAHALSPAALPEYTQLRPRLKIGNDSRPAVSLWSVLKNNIGKDLTKISFPVSFNEPTSMLQRMAEDMEFSECCTFFLSAAATDPDQFMRIAFVAAFAMSNYSSTIGRIAKPFNPMLSETFEYCRPDKQYRYISEQVSHHPPISACWSESPLWRYFGEVDAQNKFMGKSFEIRPTGVAHAELVLPADVVEAGYPRFGQDKGKVLEHYTWKKVTTNVSGFILGSPTIDHYGNMEIVNHRTGDRCILTFKPRGWRGKDAYEILGHVQDASGTRRLDIAGRWNSQLVCQRSSATAGGLHPDVDVPTSKAAISASVNSANPPTLLWNNSKKPEAPFNLTPFAITLNDMPEGLGDVLPPTDCRVRPDQRAFEEGRYEEANLLKISQEERQRAIRKEREEGKRASHKPRWFSAETDRDTGERVWTPARVEEDGEEQLEYWVERARVRKEVRAIGQGKWKDVDEIFIEG</sequence>
<evidence type="ECO:0000256" key="7">
    <source>
        <dbReference type="RuleBase" id="RU003844"/>
    </source>
</evidence>
<keyword evidence="3" id="KW-0597">Phosphoprotein</keyword>
<dbReference type="GO" id="GO:0006887">
    <property type="term" value="P:exocytosis"/>
    <property type="evidence" value="ECO:0007669"/>
    <property type="project" value="TreeGrafter"/>
</dbReference>
<feature type="compositionally biased region" description="Acidic residues" evidence="8">
    <location>
        <begin position="561"/>
        <end position="576"/>
    </location>
</feature>
<feature type="repeat" description="ANK" evidence="6">
    <location>
        <begin position="109"/>
        <end position="131"/>
    </location>
</feature>
<feature type="compositionally biased region" description="Low complexity" evidence="8">
    <location>
        <begin position="413"/>
        <end position="427"/>
    </location>
</feature>
<dbReference type="InterPro" id="IPR011993">
    <property type="entry name" value="PH-like_dom_sf"/>
</dbReference>
<dbReference type="Proteomes" id="UP000305067">
    <property type="component" value="Unassembled WGS sequence"/>
</dbReference>
<evidence type="ECO:0000256" key="5">
    <source>
        <dbReference type="ARBA" id="ARBA00023121"/>
    </source>
</evidence>
<dbReference type="GO" id="GO:0005886">
    <property type="term" value="C:plasma membrane"/>
    <property type="evidence" value="ECO:0007669"/>
    <property type="project" value="TreeGrafter"/>
</dbReference>
<dbReference type="GO" id="GO:0030011">
    <property type="term" value="P:maintenance of cell polarity"/>
    <property type="evidence" value="ECO:0007669"/>
    <property type="project" value="TreeGrafter"/>
</dbReference>
<keyword evidence="2" id="KW-0813">Transport</keyword>
<feature type="region of interest" description="Disordered" evidence="8">
    <location>
        <begin position="785"/>
        <end position="847"/>
    </location>
</feature>
<dbReference type="PROSITE" id="PS01013">
    <property type="entry name" value="OSBP"/>
    <property type="match status" value="1"/>
</dbReference>
<evidence type="ECO:0000313" key="11">
    <source>
        <dbReference type="Proteomes" id="UP000305067"/>
    </source>
</evidence>
<accession>A0A5C3R265</accession>
<feature type="compositionally biased region" description="Basic and acidic residues" evidence="8">
    <location>
        <begin position="718"/>
        <end position="727"/>
    </location>
</feature>
<evidence type="ECO:0000256" key="3">
    <source>
        <dbReference type="ARBA" id="ARBA00022553"/>
    </source>
</evidence>
<dbReference type="SMART" id="SM00248">
    <property type="entry name" value="ANK"/>
    <property type="match status" value="4"/>
</dbReference>
<feature type="compositionally biased region" description="Low complexity" evidence="8">
    <location>
        <begin position="830"/>
        <end position="847"/>
    </location>
</feature>
<name>A0A5C3R265_9AGAR</name>